<feature type="compositionally biased region" description="Low complexity" evidence="1">
    <location>
        <begin position="928"/>
        <end position="939"/>
    </location>
</feature>
<feature type="compositionally biased region" description="Polar residues" evidence="1">
    <location>
        <begin position="66"/>
        <end position="76"/>
    </location>
</feature>
<feature type="compositionally biased region" description="Basic and acidic residues" evidence="1">
    <location>
        <begin position="15"/>
        <end position="25"/>
    </location>
</feature>
<dbReference type="PANTHER" id="PTHR33096:SF1">
    <property type="entry name" value="CXC1-LIKE CYSTEINE CLUSTER ASSOCIATED WITH KDZ TRANSPOSASES DOMAIN-CONTAINING PROTEIN"/>
    <property type="match status" value="1"/>
</dbReference>
<proteinExistence type="predicted"/>
<dbReference type="AlphaFoldDB" id="A0A8H6S7E5"/>
<organism evidence="3 4">
    <name type="scientific">Mycena chlorophos</name>
    <name type="common">Agaric fungus</name>
    <name type="synonym">Agaricus chlorophos</name>
    <dbReference type="NCBI Taxonomy" id="658473"/>
    <lineage>
        <taxon>Eukaryota</taxon>
        <taxon>Fungi</taxon>
        <taxon>Dikarya</taxon>
        <taxon>Basidiomycota</taxon>
        <taxon>Agaricomycotina</taxon>
        <taxon>Agaricomycetes</taxon>
        <taxon>Agaricomycetidae</taxon>
        <taxon>Agaricales</taxon>
        <taxon>Marasmiineae</taxon>
        <taxon>Mycenaceae</taxon>
        <taxon>Mycena</taxon>
    </lineage>
</organism>
<sequence>MIVVPPNRAKSFFARHAEAEDRPPDLEAQSRSPRGRFLRLSPSIASPSRPPSPLLSFDTLPDGQLDTGSPPLSSTLGALAKNAPRSPAAACTLPMMAYTTPVSRQASPSPRSRALSYPLVTLSQLGSPCRAAATTTADVEELEQENVGAKRKFPSSERARQFQRMSRQWAFLMRLKRAGRGHAPEGVDATPLGACAVPCWACPHEDRNLPKDWEKVDPRLQFLYMLILAVDANFRLKNRHRANAIHDPPLGPGWSYWVEPTGYNAHVEKYVSESDISTCIAFAALLQKDTRMTTGLRVSGVGACVCARHESLRPNGLGDLQKGERYCNMDWIVFSAIMGIMLLLLTISYDIACQWKIRLPERVARLPPPMQQPLKRSKVQFGLPDWHAESHNGDCKENNGMRYKSGVGKTEGEAIERFWAGLNPAAQATKEMGLGNRADTLDDRIDNHNFLKNMTLGTTLQRRLVVARDERARQIDAFQAVSDGVAADVQKEWKRMVREWQADDTKPNPYVLPTKGFPTEAEIRLQLQQEERQQSVDGRAAIAGSSATAFVSAGIQIEDMQARLRDSKEEHTLLTADRERKVEDTRGALLRKIARFRELQAIYMPGAAAVLAAAELARDGNAEPPLPEEIVLLMPDQMPRDAQGNIQGARTRSATSASSCTGSAGLLPTAMPNLTGQHQTTKAAKLLESVTRKTTFVECRYNRGYDALGRLGAHDKYPALHHLAHSDVRLPGHEDASDVDATRKLTLLNVRRGERLPRNAPRRPRRDEEESESRRVMSWIWNTAGAFDDQEQNLHDAMRVEWTRALARKNRWNEEVMLLEEEMRRVLRYLQWEVMWWREQRCAPSSRKTRLRMQPLKSARDSRRNDIEYGAYPASPSHVPSSVDAQESLRSDLQSADVDTPNPGSFGLPPQAPKKTSQIALAAEGKPSISEPSSKNSSSVATPTKTSEKATPSPLMRTLDHERPSGYGPGAVGNAVGRRPAMGQ</sequence>
<dbReference type="Pfam" id="PF18758">
    <property type="entry name" value="KDZ"/>
    <property type="match status" value="1"/>
</dbReference>
<evidence type="ECO:0000256" key="1">
    <source>
        <dbReference type="SAM" id="MobiDB-lite"/>
    </source>
</evidence>
<dbReference type="EMBL" id="JACAZE010000019">
    <property type="protein sequence ID" value="KAF7294276.1"/>
    <property type="molecule type" value="Genomic_DNA"/>
</dbReference>
<evidence type="ECO:0000313" key="4">
    <source>
        <dbReference type="Proteomes" id="UP000613580"/>
    </source>
</evidence>
<dbReference type="PANTHER" id="PTHR33096">
    <property type="entry name" value="CXC2 DOMAIN-CONTAINING PROTEIN"/>
    <property type="match status" value="1"/>
</dbReference>
<keyword evidence="2" id="KW-1133">Transmembrane helix</keyword>
<feature type="region of interest" description="Disordered" evidence="1">
    <location>
        <begin position="1"/>
        <end position="79"/>
    </location>
</feature>
<dbReference type="Proteomes" id="UP000613580">
    <property type="component" value="Unassembled WGS sequence"/>
</dbReference>
<feature type="compositionally biased region" description="Low complexity" evidence="1">
    <location>
        <begin position="38"/>
        <end position="47"/>
    </location>
</feature>
<accession>A0A8H6S7E5</accession>
<feature type="region of interest" description="Disordered" evidence="1">
    <location>
        <begin position="847"/>
        <end position="984"/>
    </location>
</feature>
<keyword evidence="2" id="KW-0472">Membrane</keyword>
<feature type="region of interest" description="Disordered" evidence="1">
    <location>
        <begin position="643"/>
        <end position="664"/>
    </location>
</feature>
<evidence type="ECO:0000256" key="2">
    <source>
        <dbReference type="SAM" id="Phobius"/>
    </source>
</evidence>
<gene>
    <name evidence="3" type="ORF">HMN09_01156200</name>
</gene>
<feature type="compositionally biased region" description="Basic and acidic residues" evidence="1">
    <location>
        <begin position="858"/>
        <end position="867"/>
    </location>
</feature>
<comment type="caution">
    <text evidence="3">The sequence shown here is derived from an EMBL/GenBank/DDBJ whole genome shotgun (WGS) entry which is preliminary data.</text>
</comment>
<feature type="compositionally biased region" description="Low complexity" evidence="1">
    <location>
        <begin position="648"/>
        <end position="664"/>
    </location>
</feature>
<dbReference type="InterPro" id="IPR040521">
    <property type="entry name" value="KDZ"/>
</dbReference>
<keyword evidence="4" id="KW-1185">Reference proteome</keyword>
<evidence type="ECO:0000313" key="3">
    <source>
        <dbReference type="EMBL" id="KAF7294276.1"/>
    </source>
</evidence>
<feature type="transmembrane region" description="Helical" evidence="2">
    <location>
        <begin position="331"/>
        <end position="352"/>
    </location>
</feature>
<name>A0A8H6S7E5_MYCCL</name>
<protein>
    <submittedName>
        <fullName evidence="3">CxC2 domain-containing protein</fullName>
    </submittedName>
</protein>
<keyword evidence="2" id="KW-0812">Transmembrane</keyword>
<dbReference type="OrthoDB" id="2804062at2759"/>
<reference evidence="3" key="1">
    <citation type="submission" date="2020-05" db="EMBL/GenBank/DDBJ databases">
        <title>Mycena genomes resolve the evolution of fungal bioluminescence.</title>
        <authorList>
            <person name="Tsai I.J."/>
        </authorList>
    </citation>
    <scope>NUCLEOTIDE SEQUENCE</scope>
    <source>
        <strain evidence="3">110903Hualien_Pintung</strain>
    </source>
</reference>